<reference evidence="7" key="1">
    <citation type="journal article" date="2013" name="Nat. Genet.">
        <title>The Capsella rubella genome and the genomic consequences of rapid mating system evolution.</title>
        <authorList>
            <person name="Slotte T."/>
            <person name="Hazzouri K.M."/>
            <person name="Agren J.A."/>
            <person name="Koenig D."/>
            <person name="Maumus F."/>
            <person name="Guo Y.L."/>
            <person name="Steige K."/>
            <person name="Platts A.E."/>
            <person name="Escobar J.S."/>
            <person name="Newman L.K."/>
            <person name="Wang W."/>
            <person name="Mandakova T."/>
            <person name="Vello E."/>
            <person name="Smith L.M."/>
            <person name="Henz S.R."/>
            <person name="Steffen J."/>
            <person name="Takuno S."/>
            <person name="Brandvain Y."/>
            <person name="Coop G."/>
            <person name="Andolfatto P."/>
            <person name="Hu T.T."/>
            <person name="Blanchette M."/>
            <person name="Clark R.M."/>
            <person name="Quesneville H."/>
            <person name="Nordborg M."/>
            <person name="Gaut B.S."/>
            <person name="Lysak M.A."/>
            <person name="Jenkins J."/>
            <person name="Grimwood J."/>
            <person name="Chapman J."/>
            <person name="Prochnik S."/>
            <person name="Shu S."/>
            <person name="Rokhsar D."/>
            <person name="Schmutz J."/>
            <person name="Weigel D."/>
            <person name="Wright S.I."/>
        </authorList>
    </citation>
    <scope>NUCLEOTIDE SEQUENCE [LARGE SCALE GENOMIC DNA]</scope>
    <source>
        <strain evidence="7">cv. Monte Gargano</strain>
    </source>
</reference>
<protein>
    <recommendedName>
        <fullName evidence="5">3'-5' exonuclease domain-containing protein</fullName>
    </recommendedName>
</protein>
<dbReference type="STRING" id="81985.R0HV48"/>
<dbReference type="InterPro" id="IPR002562">
    <property type="entry name" value="3'-5'_exonuclease_dom"/>
</dbReference>
<keyword evidence="3" id="KW-0269">Exonuclease</keyword>
<keyword evidence="7" id="KW-1185">Reference proteome</keyword>
<keyword evidence="1" id="KW-0540">Nuclease</keyword>
<feature type="region of interest" description="Disordered" evidence="4">
    <location>
        <begin position="643"/>
        <end position="668"/>
    </location>
</feature>
<dbReference type="Pfam" id="PF01612">
    <property type="entry name" value="DNA_pol_A_exo1"/>
    <property type="match status" value="1"/>
</dbReference>
<organism evidence="6 7">
    <name type="scientific">Capsella rubella</name>
    <dbReference type="NCBI Taxonomy" id="81985"/>
    <lineage>
        <taxon>Eukaryota</taxon>
        <taxon>Viridiplantae</taxon>
        <taxon>Streptophyta</taxon>
        <taxon>Embryophyta</taxon>
        <taxon>Tracheophyta</taxon>
        <taxon>Spermatophyta</taxon>
        <taxon>Magnoliopsida</taxon>
        <taxon>eudicotyledons</taxon>
        <taxon>Gunneridae</taxon>
        <taxon>Pentapetalae</taxon>
        <taxon>rosids</taxon>
        <taxon>malvids</taxon>
        <taxon>Brassicales</taxon>
        <taxon>Brassicaceae</taxon>
        <taxon>Camelineae</taxon>
        <taxon>Capsella</taxon>
    </lineage>
</organism>
<dbReference type="InterPro" id="IPR036397">
    <property type="entry name" value="RNaseH_sf"/>
</dbReference>
<evidence type="ECO:0000256" key="3">
    <source>
        <dbReference type="ARBA" id="ARBA00022839"/>
    </source>
</evidence>
<accession>R0HV48</accession>
<dbReference type="InterPro" id="IPR052408">
    <property type="entry name" value="Exonuclease_MUT-7-like"/>
</dbReference>
<evidence type="ECO:0000313" key="6">
    <source>
        <dbReference type="EMBL" id="EOA33719.1"/>
    </source>
</evidence>
<feature type="domain" description="3'-5' exonuclease" evidence="5">
    <location>
        <begin position="444"/>
        <end position="622"/>
    </location>
</feature>
<dbReference type="SUPFAM" id="SSF53098">
    <property type="entry name" value="Ribonuclease H-like"/>
    <property type="match status" value="1"/>
</dbReference>
<dbReference type="InterPro" id="IPR037432">
    <property type="entry name" value="Mut-7_DEDDy_dom"/>
</dbReference>
<dbReference type="SMART" id="SM00474">
    <property type="entry name" value="35EXOc"/>
    <property type="match status" value="1"/>
</dbReference>
<feature type="compositionally biased region" description="Polar residues" evidence="4">
    <location>
        <begin position="659"/>
        <end position="668"/>
    </location>
</feature>
<dbReference type="GO" id="GO:0008408">
    <property type="term" value="F:3'-5' exonuclease activity"/>
    <property type="evidence" value="ECO:0007669"/>
    <property type="project" value="InterPro"/>
</dbReference>
<dbReference type="AlphaFoldDB" id="R0HV48"/>
<sequence>MYIGDGETDSKTGIGLTKPINVDISHHVINPKQNRTRTRTRQSPNKTRTRQINSTLYNSSTSLFLSYHFSFPSAILTGFCDWGGFKMSLCSKEADLVVIDEEDESGTVCLHAYSDLTYVSPLVFLYLLKECYKHGSLKATKKFQALQYRVHQVLANKPQPGPATFIVQCLTVLPMFGVYGEGFSHLVISALRRFFKSVSEPTSEDDMSLARKLAAQFFLDTVGGSVAYDEKVMLHTLRVFDVGLTSIDEALSMSGVWCGHGFACGSAFLEQYISDLIKSKSFMTAVSLLEHFSFRFPGETFLQQMVEDKDFQAAEKWATFMGRPSLCILVQEYGSRNMLKQAYNVIKKNYLQHEFPELCYKCRESAMKDLAEKALWDVAENMAKGDRQLLEYLVYLAMEAGYLEKVDELCGRYSLAGLQKAQEAEVSFLEKSFLRLNDLAVEDVVWVDDVNELRKATSFLEGCRVVGIDCEWKPIYIKGCKPSKVSIMQIGTDSKIFILDLIKLYNDASEILDHCLGQILQSYSILKLGYNFQCDIKQLALSYGDLECFKHYDMLLDIQNVFKESCGGLAGLTKKILGVSLNKTRRNSDWEQRPLTQNQLEYAALDAAVLIHIFRHVRDHPPHESSLETVQWKSHIVSHMDNSKKLKKPKKWKKKPKCHSTQTLASTF</sequence>
<name>R0HV48_9BRAS</name>
<dbReference type="GO" id="GO:0006139">
    <property type="term" value="P:nucleobase-containing compound metabolic process"/>
    <property type="evidence" value="ECO:0007669"/>
    <property type="project" value="InterPro"/>
</dbReference>
<feature type="compositionally biased region" description="Basic residues" evidence="4">
    <location>
        <begin position="645"/>
        <end position="658"/>
    </location>
</feature>
<dbReference type="CDD" id="cd06146">
    <property type="entry name" value="mut-7_like_exo"/>
    <property type="match status" value="1"/>
</dbReference>
<evidence type="ECO:0000256" key="4">
    <source>
        <dbReference type="SAM" id="MobiDB-lite"/>
    </source>
</evidence>
<evidence type="ECO:0000259" key="5">
    <source>
        <dbReference type="SMART" id="SM00474"/>
    </source>
</evidence>
<proteinExistence type="predicted"/>
<gene>
    <name evidence="6" type="ORF">CARUB_v10019911mg</name>
</gene>
<dbReference type="EMBL" id="KB870806">
    <property type="protein sequence ID" value="EOA33719.1"/>
    <property type="molecule type" value="Genomic_DNA"/>
</dbReference>
<evidence type="ECO:0000256" key="2">
    <source>
        <dbReference type="ARBA" id="ARBA00022801"/>
    </source>
</evidence>
<evidence type="ECO:0000313" key="7">
    <source>
        <dbReference type="Proteomes" id="UP000029121"/>
    </source>
</evidence>
<dbReference type="PANTHER" id="PTHR47765">
    <property type="entry name" value="3'-5' EXONUCLEASE DOMAIN-CONTAINING PROTEIN"/>
    <property type="match status" value="1"/>
</dbReference>
<keyword evidence="2" id="KW-0378">Hydrolase</keyword>
<dbReference type="PANTHER" id="PTHR47765:SF2">
    <property type="entry name" value="EXONUCLEASE MUT-7 HOMOLOG"/>
    <property type="match status" value="1"/>
</dbReference>
<dbReference type="Proteomes" id="UP000029121">
    <property type="component" value="Unassembled WGS sequence"/>
</dbReference>
<dbReference type="InterPro" id="IPR012337">
    <property type="entry name" value="RNaseH-like_sf"/>
</dbReference>
<dbReference type="eggNOG" id="KOG2207">
    <property type="taxonomic scope" value="Eukaryota"/>
</dbReference>
<dbReference type="Gene3D" id="3.30.420.10">
    <property type="entry name" value="Ribonuclease H-like superfamily/Ribonuclease H"/>
    <property type="match status" value="1"/>
</dbReference>
<evidence type="ECO:0000256" key="1">
    <source>
        <dbReference type="ARBA" id="ARBA00022722"/>
    </source>
</evidence>
<dbReference type="GO" id="GO:0003676">
    <property type="term" value="F:nucleic acid binding"/>
    <property type="evidence" value="ECO:0007669"/>
    <property type="project" value="InterPro"/>
</dbReference>